<dbReference type="InterPro" id="IPR002347">
    <property type="entry name" value="SDR_fam"/>
</dbReference>
<comment type="similarity">
    <text evidence="1">Belongs to the short-chain dehydrogenases/reductases (SDR) family.</text>
</comment>
<protein>
    <submittedName>
        <fullName evidence="2">SDR family oxidoreductase</fullName>
    </submittedName>
</protein>
<proteinExistence type="inferred from homology"/>
<organism evidence="2 3">
    <name type="scientific">Photobacterium pectinilyticum</name>
    <dbReference type="NCBI Taxonomy" id="2906793"/>
    <lineage>
        <taxon>Bacteria</taxon>
        <taxon>Pseudomonadati</taxon>
        <taxon>Pseudomonadota</taxon>
        <taxon>Gammaproteobacteria</taxon>
        <taxon>Vibrionales</taxon>
        <taxon>Vibrionaceae</taxon>
        <taxon>Photobacterium</taxon>
    </lineage>
</organism>
<dbReference type="Gene3D" id="3.40.50.720">
    <property type="entry name" value="NAD(P)-binding Rossmann-like Domain"/>
    <property type="match status" value="1"/>
</dbReference>
<dbReference type="InterPro" id="IPR036291">
    <property type="entry name" value="NAD(P)-bd_dom_sf"/>
</dbReference>
<gene>
    <name evidence="2" type="ORF">NHN17_24850</name>
</gene>
<evidence type="ECO:0000313" key="3">
    <source>
        <dbReference type="Proteomes" id="UP001524460"/>
    </source>
</evidence>
<dbReference type="RefSeq" id="WP_255045377.1">
    <property type="nucleotide sequence ID" value="NZ_JANEYT010000131.1"/>
</dbReference>
<dbReference type="EMBL" id="JANEYT010000131">
    <property type="protein sequence ID" value="MCQ1061265.1"/>
    <property type="molecule type" value="Genomic_DNA"/>
</dbReference>
<dbReference type="InterPro" id="IPR020904">
    <property type="entry name" value="Sc_DH/Rdtase_CS"/>
</dbReference>
<evidence type="ECO:0000313" key="2">
    <source>
        <dbReference type="EMBL" id="MCQ1061265.1"/>
    </source>
</evidence>
<dbReference type="PROSITE" id="PS00061">
    <property type="entry name" value="ADH_SHORT"/>
    <property type="match status" value="1"/>
</dbReference>
<name>A0ABT1N942_9GAMM</name>
<reference evidence="2 3" key="1">
    <citation type="submission" date="2022-07" db="EMBL/GenBank/DDBJ databases">
        <title>Photobacterium pectinilyticum sp. nov., a marine bacterium isolated from surface seawater of Qingdao offshore.</title>
        <authorList>
            <person name="Wang X."/>
        </authorList>
    </citation>
    <scope>NUCLEOTIDE SEQUENCE [LARGE SCALE GENOMIC DNA]</scope>
    <source>
        <strain evidence="2 3">ZSDE20</strain>
    </source>
</reference>
<dbReference type="SUPFAM" id="SSF51735">
    <property type="entry name" value="NAD(P)-binding Rossmann-fold domains"/>
    <property type="match status" value="1"/>
</dbReference>
<dbReference type="PRINTS" id="PR00080">
    <property type="entry name" value="SDRFAMILY"/>
</dbReference>
<keyword evidence="3" id="KW-1185">Reference proteome</keyword>
<dbReference type="Proteomes" id="UP001524460">
    <property type="component" value="Unassembled WGS sequence"/>
</dbReference>
<dbReference type="PANTHER" id="PTHR42879:SF2">
    <property type="entry name" value="3-OXOACYL-[ACYL-CARRIER-PROTEIN] REDUCTASE FABG"/>
    <property type="match status" value="1"/>
</dbReference>
<dbReference type="PANTHER" id="PTHR42879">
    <property type="entry name" value="3-OXOACYL-(ACYL-CARRIER-PROTEIN) REDUCTASE"/>
    <property type="match status" value="1"/>
</dbReference>
<accession>A0ABT1N942</accession>
<evidence type="ECO:0000256" key="1">
    <source>
        <dbReference type="ARBA" id="ARBA00006484"/>
    </source>
</evidence>
<dbReference type="Pfam" id="PF13561">
    <property type="entry name" value="adh_short_C2"/>
    <property type="match status" value="1"/>
</dbReference>
<sequence>MNRERVALITGGLRGIGQSITGALAKQGYHLVVHARGASEEQQEWLSSLANDNGVEYALACADFKRQEEIQGIFEVVESRFGRLDVLVNNAGFENCHAAESMPIKDWNDVIQVNLTAPFQCAQFAARMMKVNGGGVIINMTSIHDNVPRKGLSHYCCAKAGLHMLTKSTALEWAEYGIRVNSIGAGAIETDMNREAIERFGRDKFNHWIPAGRVGNTEEVAQLVTYLCSEHASYITGTDMYIDGGFTCSIPSGTTIDPLIRSVINEVRFWSV</sequence>
<comment type="caution">
    <text evidence="2">The sequence shown here is derived from an EMBL/GenBank/DDBJ whole genome shotgun (WGS) entry which is preliminary data.</text>
</comment>
<dbReference type="PRINTS" id="PR00081">
    <property type="entry name" value="GDHRDH"/>
</dbReference>
<dbReference type="InterPro" id="IPR050259">
    <property type="entry name" value="SDR"/>
</dbReference>